<proteinExistence type="predicted"/>
<evidence type="ECO:0000313" key="3">
    <source>
        <dbReference type="Proteomes" id="UP000292052"/>
    </source>
</evidence>
<accession>A0A482W0Y0</accession>
<dbReference type="PANTHER" id="PTHR18871:SF2">
    <property type="entry name" value="CENTROSOMAL PROTEIN OF 112 KDA"/>
    <property type="match status" value="1"/>
</dbReference>
<keyword evidence="3" id="KW-1185">Reference proteome</keyword>
<dbReference type="Proteomes" id="UP000292052">
    <property type="component" value="Unassembled WGS sequence"/>
</dbReference>
<feature type="domain" description="DUF4485" evidence="1">
    <location>
        <begin position="223"/>
        <end position="274"/>
    </location>
</feature>
<protein>
    <recommendedName>
        <fullName evidence="1">DUF4485 domain-containing protein</fullName>
    </recommendedName>
</protein>
<dbReference type="EMBL" id="QDEB01042556">
    <property type="protein sequence ID" value="RZC38523.1"/>
    <property type="molecule type" value="Genomic_DNA"/>
</dbReference>
<reference evidence="2 3" key="1">
    <citation type="submission" date="2017-03" db="EMBL/GenBank/DDBJ databases">
        <title>Genome of the blue death feigning beetle - Asbolus verrucosus.</title>
        <authorList>
            <person name="Rider S.D."/>
        </authorList>
    </citation>
    <scope>NUCLEOTIDE SEQUENCE [LARGE SCALE GENOMIC DNA]</scope>
    <source>
        <strain evidence="2">Butters</strain>
        <tissue evidence="2">Head and leg muscle</tissue>
    </source>
</reference>
<evidence type="ECO:0000259" key="1">
    <source>
        <dbReference type="Pfam" id="PF14846"/>
    </source>
</evidence>
<dbReference type="InterPro" id="IPR055310">
    <property type="entry name" value="CEP112"/>
</dbReference>
<dbReference type="Pfam" id="PF14846">
    <property type="entry name" value="DUF4485"/>
    <property type="match status" value="2"/>
</dbReference>
<dbReference type="InterPro" id="IPR027831">
    <property type="entry name" value="DUF4485"/>
</dbReference>
<feature type="domain" description="DUF4485" evidence="1">
    <location>
        <begin position="7"/>
        <end position="76"/>
    </location>
</feature>
<dbReference type="OrthoDB" id="78101at2759"/>
<gene>
    <name evidence="2" type="ORF">BDFB_006295</name>
</gene>
<dbReference type="AlphaFoldDB" id="A0A482W0Y0"/>
<name>A0A482W0Y0_ASBVE</name>
<organism evidence="2 3">
    <name type="scientific">Asbolus verrucosus</name>
    <name type="common">Desert ironclad beetle</name>
    <dbReference type="NCBI Taxonomy" id="1661398"/>
    <lineage>
        <taxon>Eukaryota</taxon>
        <taxon>Metazoa</taxon>
        <taxon>Ecdysozoa</taxon>
        <taxon>Arthropoda</taxon>
        <taxon>Hexapoda</taxon>
        <taxon>Insecta</taxon>
        <taxon>Pterygota</taxon>
        <taxon>Neoptera</taxon>
        <taxon>Endopterygota</taxon>
        <taxon>Coleoptera</taxon>
        <taxon>Polyphaga</taxon>
        <taxon>Cucujiformia</taxon>
        <taxon>Tenebrionidae</taxon>
        <taxon>Pimeliinae</taxon>
        <taxon>Asbolus</taxon>
    </lineage>
</organism>
<sequence length="312" mass="35987">MATARPTDFDFYVKCAKPLVLNLPDRKDRSLASAWIKRLLEDAGCSTELKTQYLKLLLYFLQKRKLDGPFSEHPNKFEVLAEFPKDQNLFETTRTLSKKRLENNQPYKTDFTGNLRTYVAYQDIENFGAHCYYALSNHPITSWERFDPNLFPTGISPAGVMQGFTDETLTKPEEVKDREMEQKKYDFSEKLLKKANASSNKKVVFVVTPIGKEAKAEDDRIPPTWDRVLAAAWVKKLKEDASAEEKIKLDYLKLLLFVLQRKRLAPPFTQHPNSVESLTAFPQNQTTCSNMLPFKTLKILGSMDITLCRNYH</sequence>
<dbReference type="PANTHER" id="PTHR18871">
    <property type="entry name" value="CENTROSOMAL PROTEIN OF 112 KDA"/>
    <property type="match status" value="1"/>
</dbReference>
<comment type="caution">
    <text evidence="2">The sequence shown here is derived from an EMBL/GenBank/DDBJ whole genome shotgun (WGS) entry which is preliminary data.</text>
</comment>
<evidence type="ECO:0000313" key="2">
    <source>
        <dbReference type="EMBL" id="RZC38523.1"/>
    </source>
</evidence>